<evidence type="ECO:0000313" key="2">
    <source>
        <dbReference type="EMBL" id="RRB13788.1"/>
    </source>
</evidence>
<reference evidence="2 3" key="1">
    <citation type="submission" date="2018-11" db="EMBL/GenBank/DDBJ databases">
        <authorList>
            <person name="Zhou Z."/>
            <person name="Wang G."/>
        </authorList>
    </citation>
    <scope>NUCLEOTIDE SEQUENCE [LARGE SCALE GENOMIC DNA]</scope>
    <source>
        <strain evidence="2 3">KCTC42998</strain>
    </source>
</reference>
<feature type="transmembrane region" description="Helical" evidence="1">
    <location>
        <begin position="6"/>
        <end position="29"/>
    </location>
</feature>
<dbReference type="RefSeq" id="WP_124907685.1">
    <property type="nucleotide sequence ID" value="NZ_RQJP01000003.1"/>
</dbReference>
<name>A0A3P1CKP6_9BACT</name>
<organism evidence="2 3">
    <name type="scientific">Larkinella knui</name>
    <dbReference type="NCBI Taxonomy" id="2025310"/>
    <lineage>
        <taxon>Bacteria</taxon>
        <taxon>Pseudomonadati</taxon>
        <taxon>Bacteroidota</taxon>
        <taxon>Cytophagia</taxon>
        <taxon>Cytophagales</taxon>
        <taxon>Spirosomataceae</taxon>
        <taxon>Larkinella</taxon>
    </lineage>
</organism>
<dbReference type="Proteomes" id="UP000274271">
    <property type="component" value="Unassembled WGS sequence"/>
</dbReference>
<accession>A0A3P1CKP6</accession>
<evidence type="ECO:0008006" key="4">
    <source>
        <dbReference type="Google" id="ProtNLM"/>
    </source>
</evidence>
<comment type="caution">
    <text evidence="2">The sequence shown here is derived from an EMBL/GenBank/DDBJ whole genome shotgun (WGS) entry which is preliminary data.</text>
</comment>
<keyword evidence="1" id="KW-0472">Membrane</keyword>
<evidence type="ECO:0000313" key="3">
    <source>
        <dbReference type="Proteomes" id="UP000274271"/>
    </source>
</evidence>
<protein>
    <recommendedName>
        <fullName evidence="4">DUF4760 domain-containing protein</fullName>
    </recommendedName>
</protein>
<keyword evidence="1" id="KW-1133">Transmembrane helix</keyword>
<dbReference type="EMBL" id="RQJP01000003">
    <property type="protein sequence ID" value="RRB13788.1"/>
    <property type="molecule type" value="Genomic_DNA"/>
</dbReference>
<keyword evidence="1" id="KW-0812">Transmembrane</keyword>
<gene>
    <name evidence="2" type="ORF">EHT87_16145</name>
</gene>
<proteinExistence type="predicted"/>
<dbReference type="AlphaFoldDB" id="A0A3P1CKP6"/>
<evidence type="ECO:0000256" key="1">
    <source>
        <dbReference type="SAM" id="Phobius"/>
    </source>
</evidence>
<sequence>MTSTEQILVFIAASFVGSSLFVFFLFIFLNKRITTYFKKIETQLLSSVEEQVKVSEETYRAIGKLRDEQDKAFTYFDENQREFIKSLERNTYLEGHTNRAFGSLFYSPYHTDGLYLEIYNYIYILETKHDIFLSEPAKQMLILPLLEYNINIGSNVDNSVGLNSNPNSRDWRESLEMIIENVKDEPAEFDRNRIKQRRNVRSSISVIKAFSDKFCNIPPFCGEKRK</sequence>
<keyword evidence="3" id="KW-1185">Reference proteome</keyword>